<dbReference type="PRINTS" id="PR00625">
    <property type="entry name" value="JDOMAIN"/>
</dbReference>
<organism evidence="2">
    <name type="scientific">Wollemia nobilis</name>
    <dbReference type="NCBI Taxonomy" id="56998"/>
    <lineage>
        <taxon>Eukaryota</taxon>
        <taxon>Viridiplantae</taxon>
        <taxon>Streptophyta</taxon>
        <taxon>Embryophyta</taxon>
        <taxon>Tracheophyta</taxon>
        <taxon>Spermatophyta</taxon>
        <taxon>Pinopsida</taxon>
        <taxon>Pinidae</taxon>
        <taxon>Conifers II</taxon>
        <taxon>Araucariales</taxon>
        <taxon>Araucariaceae</taxon>
        <taxon>Wollemia</taxon>
    </lineage>
</organism>
<dbReference type="SUPFAM" id="SSF46565">
    <property type="entry name" value="Chaperone J-domain"/>
    <property type="match status" value="1"/>
</dbReference>
<dbReference type="Pfam" id="PF00226">
    <property type="entry name" value="DnaJ"/>
    <property type="match status" value="1"/>
</dbReference>
<reference evidence="2" key="1">
    <citation type="submission" date="2015-02" db="EMBL/GenBank/DDBJ databases">
        <title>A transcriptome of Wollemia nobilis - a relic of Gondwana.</title>
        <authorList>
            <person name="Chia J.Y."/>
            <person name="Leong Y.S."/>
            <person name="Abdul Karim S."/>
            <person name="Wan Azmi N."/>
            <person name="Hercus R."/>
            <person name="Croft L."/>
        </authorList>
    </citation>
    <scope>NUCLEOTIDE SEQUENCE</scope>
    <source>
        <strain evidence="2">MaeBrown</strain>
        <tissue evidence="2">Leaf</tissue>
    </source>
</reference>
<accession>A0A0C9RYK9</accession>
<dbReference type="PROSITE" id="PS50076">
    <property type="entry name" value="DNAJ_2"/>
    <property type="match status" value="1"/>
</dbReference>
<dbReference type="AlphaFoldDB" id="A0A0C9RYK9"/>
<dbReference type="InterPro" id="IPR036869">
    <property type="entry name" value="J_dom_sf"/>
</dbReference>
<name>A0A0C9RYK9_9CONI</name>
<sequence length="171" mass="18756">MDCIRFSISPGAGHMGLQSTSRCGATLGSTRGVRFITSLSVVRAVQVSGVESRAVPAAEGGGHMKKPGSLYEVLGVSRGATAQDVKRAYRKLARQFHPDTAASPEAKSLRSEMFMQIQNAYAVLSKPEDRAQYDRKLVMQQSQRWSRVPSPRSYGIPSGHVGRNWETDQCW</sequence>
<protein>
    <submittedName>
        <fullName evidence="2">TSA: Wollemia nobilis Ref_Wollemi_Transcript_3629_826 transcribed RNA sequence</fullName>
    </submittedName>
</protein>
<dbReference type="SMART" id="SM00271">
    <property type="entry name" value="DnaJ"/>
    <property type="match status" value="1"/>
</dbReference>
<dbReference type="EMBL" id="GCHU01003600">
    <property type="protein sequence ID" value="JAG89164.1"/>
    <property type="molecule type" value="Transcribed_RNA"/>
</dbReference>
<evidence type="ECO:0000259" key="1">
    <source>
        <dbReference type="PROSITE" id="PS50076"/>
    </source>
</evidence>
<dbReference type="InterPro" id="IPR001623">
    <property type="entry name" value="DnaJ_domain"/>
</dbReference>
<dbReference type="Gene3D" id="1.10.287.110">
    <property type="entry name" value="DnaJ domain"/>
    <property type="match status" value="1"/>
</dbReference>
<dbReference type="PANTHER" id="PTHR45432">
    <property type="entry name" value="CHAPERONE PROTEIN DNAJ 11, CHLOROPLASTIC-LIKE"/>
    <property type="match status" value="1"/>
</dbReference>
<dbReference type="PANTHER" id="PTHR45432:SF2">
    <property type="entry name" value="CHAPERONE PROTEIN DNAJ 11, CHLOROPLASTIC"/>
    <property type="match status" value="1"/>
</dbReference>
<evidence type="ECO:0000313" key="2">
    <source>
        <dbReference type="EMBL" id="JAG89164.1"/>
    </source>
</evidence>
<dbReference type="CDD" id="cd06257">
    <property type="entry name" value="DnaJ"/>
    <property type="match status" value="1"/>
</dbReference>
<proteinExistence type="predicted"/>
<feature type="domain" description="J" evidence="1">
    <location>
        <begin position="69"/>
        <end position="137"/>
    </location>
</feature>